<name>A0A1I7YKA1_9BILA</name>
<reference evidence="3" key="1">
    <citation type="submission" date="2016-11" db="UniProtKB">
        <authorList>
            <consortium name="WormBaseParasite"/>
        </authorList>
    </citation>
    <scope>IDENTIFICATION</scope>
</reference>
<feature type="transmembrane region" description="Helical" evidence="1">
    <location>
        <begin position="61"/>
        <end position="82"/>
    </location>
</feature>
<evidence type="ECO:0000313" key="2">
    <source>
        <dbReference type="Proteomes" id="UP000095287"/>
    </source>
</evidence>
<accession>A0A1I7YKA1</accession>
<keyword evidence="1" id="KW-1133">Transmembrane helix</keyword>
<dbReference type="Proteomes" id="UP000095287">
    <property type="component" value="Unplaced"/>
</dbReference>
<evidence type="ECO:0000256" key="1">
    <source>
        <dbReference type="SAM" id="Phobius"/>
    </source>
</evidence>
<keyword evidence="2" id="KW-1185">Reference proteome</keyword>
<dbReference type="WBParaSite" id="L893_g17153.t1">
    <property type="protein sequence ID" value="L893_g17153.t1"/>
    <property type="gene ID" value="L893_g17153"/>
</dbReference>
<keyword evidence="1" id="KW-0472">Membrane</keyword>
<dbReference type="AlphaFoldDB" id="A0A1I7YKA1"/>
<keyword evidence="1" id="KW-0812">Transmembrane</keyword>
<evidence type="ECO:0000313" key="3">
    <source>
        <dbReference type="WBParaSite" id="L893_g17153.t1"/>
    </source>
</evidence>
<proteinExistence type="predicted"/>
<sequence>MLCIDSIVSRISELVVRCKLQNWTDINDRLYARPPRRFSDEQCGVVFFSHSSRDCSLAKSALAAVFAVVAVLFNMTTTRWALLQLGARKRKLPAKKLKRSTRP</sequence>
<organism evidence="2 3">
    <name type="scientific">Steinernema glaseri</name>
    <dbReference type="NCBI Taxonomy" id="37863"/>
    <lineage>
        <taxon>Eukaryota</taxon>
        <taxon>Metazoa</taxon>
        <taxon>Ecdysozoa</taxon>
        <taxon>Nematoda</taxon>
        <taxon>Chromadorea</taxon>
        <taxon>Rhabditida</taxon>
        <taxon>Tylenchina</taxon>
        <taxon>Panagrolaimomorpha</taxon>
        <taxon>Strongyloidoidea</taxon>
        <taxon>Steinernematidae</taxon>
        <taxon>Steinernema</taxon>
    </lineage>
</organism>
<protein>
    <submittedName>
        <fullName evidence="3">Transposase</fullName>
    </submittedName>
</protein>